<dbReference type="InterPro" id="IPR025734">
    <property type="entry name" value="EspG"/>
</dbReference>
<reference evidence="6" key="1">
    <citation type="submission" date="2016-10" db="EMBL/GenBank/DDBJ databases">
        <authorList>
            <person name="Varghese N."/>
            <person name="Submissions S."/>
        </authorList>
    </citation>
    <scope>NUCLEOTIDE SEQUENCE [LARGE SCALE GENOMIC DNA]</scope>
    <source>
        <strain evidence="6">DSM 45459</strain>
    </source>
</reference>
<evidence type="ECO:0000256" key="3">
    <source>
        <dbReference type="ARBA" id="ARBA00022490"/>
    </source>
</evidence>
<protein>
    <submittedName>
        <fullName evidence="5">EspG family protein</fullName>
    </submittedName>
</protein>
<dbReference type="STRING" id="995062.SAMN04489718_2769"/>
<evidence type="ECO:0000313" key="5">
    <source>
        <dbReference type="EMBL" id="SDQ94364.1"/>
    </source>
</evidence>
<gene>
    <name evidence="5" type="ORF">SAMN04489718_2769</name>
</gene>
<dbReference type="OrthoDB" id="5175124at2"/>
<dbReference type="Pfam" id="PF14011">
    <property type="entry name" value="ESX-1_EspG"/>
    <property type="match status" value="1"/>
</dbReference>
<comment type="subcellular location">
    <subcellularLocation>
        <location evidence="1">Cytoplasm</location>
    </subcellularLocation>
</comment>
<accession>A0A1H1F0N1</accession>
<sequence>MVETITLSLSAVDVLGAHLKLDVRRYPFEIPPPGETRRERDELARQVWGELESAGLAVAGNPEPEVADALYLMCSSEVSIAAAGLLDVRNGQRLAARAVSTGEVGLLGVITPRGLQLDFMDPGALPEVCAGLLPQAPPGRGKPVRVPVELLRARGAEEGRRAEPTEPELLARAHKYRLGHFVVSGTDERGGRLRTPGLMWFDTDQGRYLMRHGEPSEGEVLDCTPLDHRGLTAQLANSLSRVRGI</sequence>
<dbReference type="RefSeq" id="WP_092524490.1">
    <property type="nucleotide sequence ID" value="NZ_FNKO01000002.1"/>
</dbReference>
<comment type="similarity">
    <text evidence="2">Belongs to the EspG family.</text>
</comment>
<evidence type="ECO:0000256" key="2">
    <source>
        <dbReference type="ARBA" id="ARBA00006411"/>
    </source>
</evidence>
<evidence type="ECO:0000256" key="1">
    <source>
        <dbReference type="ARBA" id="ARBA00004496"/>
    </source>
</evidence>
<dbReference type="AlphaFoldDB" id="A0A1H1F0N1"/>
<evidence type="ECO:0000313" key="6">
    <source>
        <dbReference type="Proteomes" id="UP000199301"/>
    </source>
</evidence>
<keyword evidence="4" id="KW-0143">Chaperone</keyword>
<proteinExistence type="inferred from homology"/>
<name>A0A1H1F0N1_9ACTN</name>
<dbReference type="EMBL" id="FNKO01000002">
    <property type="protein sequence ID" value="SDQ94364.1"/>
    <property type="molecule type" value="Genomic_DNA"/>
</dbReference>
<keyword evidence="6" id="KW-1185">Reference proteome</keyword>
<dbReference type="Proteomes" id="UP000199301">
    <property type="component" value="Unassembled WGS sequence"/>
</dbReference>
<evidence type="ECO:0000256" key="4">
    <source>
        <dbReference type="ARBA" id="ARBA00023186"/>
    </source>
</evidence>
<keyword evidence="3" id="KW-0963">Cytoplasm</keyword>
<organism evidence="5 6">
    <name type="scientific">Actinopolyspora saharensis</name>
    <dbReference type="NCBI Taxonomy" id="995062"/>
    <lineage>
        <taxon>Bacteria</taxon>
        <taxon>Bacillati</taxon>
        <taxon>Actinomycetota</taxon>
        <taxon>Actinomycetes</taxon>
        <taxon>Actinopolysporales</taxon>
        <taxon>Actinopolysporaceae</taxon>
        <taxon>Actinopolyspora</taxon>
    </lineage>
</organism>